<name>A0ABR3RIW4_9PLEO</name>
<comment type="caution">
    <text evidence="1">The sequence shown here is derived from an EMBL/GenBank/DDBJ whole genome shotgun (WGS) entry which is preliminary data.</text>
</comment>
<keyword evidence="2" id="KW-1185">Reference proteome</keyword>
<organism evidence="1 2">
    <name type="scientific">Nothophoma quercina</name>
    <dbReference type="NCBI Taxonomy" id="749835"/>
    <lineage>
        <taxon>Eukaryota</taxon>
        <taxon>Fungi</taxon>
        <taxon>Dikarya</taxon>
        <taxon>Ascomycota</taxon>
        <taxon>Pezizomycotina</taxon>
        <taxon>Dothideomycetes</taxon>
        <taxon>Pleosporomycetidae</taxon>
        <taxon>Pleosporales</taxon>
        <taxon>Pleosporineae</taxon>
        <taxon>Didymellaceae</taxon>
        <taxon>Nothophoma</taxon>
    </lineage>
</organism>
<evidence type="ECO:0000313" key="2">
    <source>
        <dbReference type="Proteomes" id="UP001521222"/>
    </source>
</evidence>
<accession>A0ABR3RIW4</accession>
<sequence length="275" mass="30910">MTQERHINTPGIYPASHCQLTHTLTVSRPSSIEPHGFAFSVPSTSGTVSARKIAQPKKSKGQTAGMATTAHINDDPIEAEPQEDAEIVQAFAAMDLALMTEDVCYQLTQEEWVRQVCRKDMTAILTKLLTKCNATGDTLNTETVVKTLASHCEAKIWRETWEQCYDIDLYVDAMEQKQTDLEIWEAHWNSEHGGRFLFLEHVRNFYSKDEEIAEDEDDGGLTAAVEAALEAALEEQEREYCRLESATLTSSEANIEPVVLFGPDAVSRNEYRFIF</sequence>
<proteinExistence type="predicted"/>
<protein>
    <submittedName>
        <fullName evidence="1">Uncharacterized protein</fullName>
    </submittedName>
</protein>
<gene>
    <name evidence="1" type="ORF">SLS59_004118</name>
</gene>
<dbReference type="EMBL" id="JAKIXB020000011">
    <property type="protein sequence ID" value="KAL1604322.1"/>
    <property type="molecule type" value="Genomic_DNA"/>
</dbReference>
<dbReference type="Proteomes" id="UP001521222">
    <property type="component" value="Unassembled WGS sequence"/>
</dbReference>
<reference evidence="1 2" key="1">
    <citation type="submission" date="2024-02" db="EMBL/GenBank/DDBJ databases">
        <title>De novo assembly and annotation of 12 fungi associated with fruit tree decline syndrome in Ontario, Canada.</title>
        <authorList>
            <person name="Sulman M."/>
            <person name="Ellouze W."/>
            <person name="Ilyukhin E."/>
        </authorList>
    </citation>
    <scope>NUCLEOTIDE SEQUENCE [LARGE SCALE GENOMIC DNA]</scope>
    <source>
        <strain evidence="1 2">M97-236</strain>
    </source>
</reference>
<evidence type="ECO:0000313" key="1">
    <source>
        <dbReference type="EMBL" id="KAL1604322.1"/>
    </source>
</evidence>